<proteinExistence type="predicted"/>
<feature type="transmembrane region" description="Helical" evidence="1">
    <location>
        <begin position="54"/>
        <end position="73"/>
    </location>
</feature>
<dbReference type="AlphaFoldDB" id="A0A6C0C6L0"/>
<accession>A0A6C0C6L0</accession>
<sequence length="82" mass="9740">MNSLTIKTKEQLFTILGRYLDALFGKIDSDSITFWATYMFFVIKEDRICFRNRLGGYCLVIVINKLFIYNIIFKKRFIILAI</sequence>
<reference evidence="2" key="1">
    <citation type="journal article" date="2020" name="Nature">
        <title>Giant virus diversity and host interactions through global metagenomics.</title>
        <authorList>
            <person name="Schulz F."/>
            <person name="Roux S."/>
            <person name="Paez-Espino D."/>
            <person name="Jungbluth S."/>
            <person name="Walsh D.A."/>
            <person name="Denef V.J."/>
            <person name="McMahon K.D."/>
            <person name="Konstantinidis K.T."/>
            <person name="Eloe-Fadrosh E.A."/>
            <person name="Kyrpides N.C."/>
            <person name="Woyke T."/>
        </authorList>
    </citation>
    <scope>NUCLEOTIDE SEQUENCE</scope>
    <source>
        <strain evidence="2">GVMAG-M-3300020192-26</strain>
    </source>
</reference>
<keyword evidence="1" id="KW-1133">Transmembrane helix</keyword>
<dbReference type="EMBL" id="MN739352">
    <property type="protein sequence ID" value="QHT00061.1"/>
    <property type="molecule type" value="Genomic_DNA"/>
</dbReference>
<evidence type="ECO:0000313" key="2">
    <source>
        <dbReference type="EMBL" id="QHT00061.1"/>
    </source>
</evidence>
<keyword evidence="1" id="KW-0812">Transmembrane</keyword>
<evidence type="ECO:0000256" key="1">
    <source>
        <dbReference type="SAM" id="Phobius"/>
    </source>
</evidence>
<name>A0A6C0C6L0_9ZZZZ</name>
<protein>
    <submittedName>
        <fullName evidence="2">Uncharacterized protein</fullName>
    </submittedName>
</protein>
<keyword evidence="1" id="KW-0472">Membrane</keyword>
<organism evidence="2">
    <name type="scientific">viral metagenome</name>
    <dbReference type="NCBI Taxonomy" id="1070528"/>
    <lineage>
        <taxon>unclassified sequences</taxon>
        <taxon>metagenomes</taxon>
        <taxon>organismal metagenomes</taxon>
    </lineage>
</organism>